<feature type="compositionally biased region" description="Basic and acidic residues" evidence="8">
    <location>
        <begin position="2450"/>
        <end position="2472"/>
    </location>
</feature>
<feature type="compositionally biased region" description="Basic and acidic residues" evidence="8">
    <location>
        <begin position="1679"/>
        <end position="1691"/>
    </location>
</feature>
<feature type="domain" description="Fibronectin type-III" evidence="10">
    <location>
        <begin position="598"/>
        <end position="675"/>
    </location>
</feature>
<feature type="compositionally biased region" description="Low complexity" evidence="8">
    <location>
        <begin position="2506"/>
        <end position="2515"/>
    </location>
</feature>
<evidence type="ECO:0000256" key="2">
    <source>
        <dbReference type="ARBA" id="ARBA00022525"/>
    </source>
</evidence>
<feature type="domain" description="Fibronectin type-III" evidence="10">
    <location>
        <begin position="869"/>
        <end position="945"/>
    </location>
</feature>
<evidence type="ECO:0000256" key="8">
    <source>
        <dbReference type="SAM" id="MobiDB-lite"/>
    </source>
</evidence>
<feature type="domain" description="Fibronectin type-III" evidence="10">
    <location>
        <begin position="779"/>
        <end position="853"/>
    </location>
</feature>
<feature type="signal peptide" evidence="9">
    <location>
        <begin position="1"/>
        <end position="23"/>
    </location>
</feature>
<dbReference type="Pfam" id="PF00041">
    <property type="entry name" value="fn3"/>
    <property type="match status" value="7"/>
</dbReference>
<feature type="compositionally biased region" description="Low complexity" evidence="8">
    <location>
        <begin position="2340"/>
        <end position="2350"/>
    </location>
</feature>
<proteinExistence type="predicted"/>
<evidence type="ECO:0000259" key="11">
    <source>
        <dbReference type="SMART" id="SM00327"/>
    </source>
</evidence>
<dbReference type="PANTHER" id="PTHR37456">
    <property type="entry name" value="SI:CH211-266K2.1"/>
    <property type="match status" value="1"/>
</dbReference>
<comment type="subcellular location">
    <subcellularLocation>
        <location evidence="1">Secreted</location>
        <location evidence="1">Extracellular space</location>
        <location evidence="1">Extracellular matrix</location>
    </subcellularLocation>
</comment>
<dbReference type="InterPro" id="IPR008160">
    <property type="entry name" value="Collagen"/>
</dbReference>
<feature type="compositionally biased region" description="Gly residues" evidence="8">
    <location>
        <begin position="1538"/>
        <end position="1547"/>
    </location>
</feature>
<dbReference type="PROSITE" id="PS00280">
    <property type="entry name" value="BPTI_KUNITZ_1"/>
    <property type="match status" value="1"/>
</dbReference>
<dbReference type="GO" id="GO:0030020">
    <property type="term" value="F:extracellular matrix structural constituent conferring tensile strength"/>
    <property type="evidence" value="ECO:0000318"/>
    <property type="project" value="GO_Central"/>
</dbReference>
<feature type="compositionally biased region" description="Basic and acidic residues" evidence="8">
    <location>
        <begin position="2189"/>
        <end position="2210"/>
    </location>
</feature>
<keyword evidence="5 13" id="KW-0176">Collagen</keyword>
<protein>
    <submittedName>
        <fullName evidence="13">Collagen alpha-1(VII) chain isoform X1</fullName>
    </submittedName>
</protein>
<reference evidence="13" key="1">
    <citation type="submission" date="2025-08" db="UniProtKB">
        <authorList>
            <consortium name="RefSeq"/>
        </authorList>
    </citation>
    <scope>IDENTIFICATION</scope>
    <source>
        <strain evidence="13">J_2021</strain>
        <tissue evidence="13">Erythrocytes</tissue>
    </source>
</reference>
<dbReference type="InterPro" id="IPR003961">
    <property type="entry name" value="FN3_dom"/>
</dbReference>
<feature type="compositionally biased region" description="Pro residues" evidence="8">
    <location>
        <begin position="2013"/>
        <end position="2027"/>
    </location>
</feature>
<feature type="compositionally biased region" description="Basic and acidic residues" evidence="8">
    <location>
        <begin position="1839"/>
        <end position="1857"/>
    </location>
</feature>
<sequence length="3094" mass="315979">MRGFTALLVALHSLAFYPERSSAQQARCENVYDSDIVFIVDGSSSIGRANFRMIKTFMEGVTIPFINVISREGVRFGLVQYSDDPRTEFTFTTHRNGTEVVQALRNLGYKGGNTRTGAGLRYAGDNFFGPTIIRPNVPKVAVLITDGKSQDDIDPPSQRLKNQGIKVFAVGIKNADSRELTRVASTPTEDFFFYVNDFRILSTLLPVVTRKVCTSTGGVLITDSTSQTYTGPSNLVFSDQTANSMRIQWAAATGPVTGYKVLYVPLTGLGQQIPSELREITFTAGQTAAVLQGLRAGTEYLVTVTALYANSIGDSVSGRGRTVSPLGISNFRIVESGPSFLRLAWTPAGTESPVGYRLTYAIRGDSRTAERTLGAGATSDTVSGLKPDTEYVLILYPRYQSQTGNPVTITGRTQRIEGVVQLSLQDVTSQSMTATWNRVSGATGYRISWVSQSGEDAKDFDVDANTNSFFLQNLLPNTEYTVSVNPLYGSTEGPAASTRVKTDSGIVQVLRTLADSPTSIQVTWNIIPEATGYRLEWRRGRGGGKAPQVVNFPTGINRHTITGLRPGTEYQITLFTLYDGREVATQATTSDTETEPPVGIVTNLRVIEAVGRRVRLAWTGVSAATEYRVVIRSADGTFERTRRIPGTQNTIEIDGLQDGVSYNLLVSALVGRREGTAVPISVRIESSVVGSVTNLRVLDIRRGRIRLSWTGVPGATEYRILIRNSEDGTEETQVISGDETVYELRDVQEGITYVVRVTAVVDTREGNPVTINVRTESAVGGVTDLRVLERGANRLRIAWTSIARATGYRVTWRQADGRQLTRTLPADVTSFYIEGLQANSIYAIGVSALVGTSEGSPVTITAQTEDDSVSEVTNLRVVSTGETTIRIAWSPIPRATSYRITWRRSDGAEVSQIVTRDITSVDIPDLNPGTPYTVFVSAIIGNRESNPVAITAQTALEQVGSVTSLQVLERNNIVRVTWVGVQGATSYKVSWIPVDGGPEQSREVPGNINTFELINVRPGVKYTVKVTALIGTRQGQPVTASAKTLEVPSVTPVRDLRVTDVSQQRIRLSWTTVPGSTGYRIYWRRSDGGPETSRLVSSEERYIDVDNLQVGGRYEFRAVALFGNRESEAVSVFANTACGTGRTDVVFLVHATQDNAYNEEGVKNFLSKVMSSIGQLGPDATQVGLSSYSFRARPWILLNRSSDLSTVLQQIRAIPFEEPSGTSIGAAINFAKNYMFTTSYGRRNNVPGILVVLADGPSGDDVSEPARVIKDAGFKVLAVGMDGADQEQLRRIVSRQSPRNVFFTRDSGNLNSLVDSLTGAICIITPVEEPCTVQCPQGEKGQKGELGSSGRTGSTGPAGEPGRSGIPGPPGPVGPRGPPGEGTASRGQKGETGDPGADGIPGSPGRPGNPGTPGSLGSKGSQGERGDQGERGSSGPAGPKGEKGVQGEPGEVINGGGGIPGRKGEAGIPGIPGQPGTPGQRGIPGTPGSPGPEGPSGSSGLPGQSIKGEKGDRGERGLPGLVNGVGVKGEPGSPGSPGAQGPGGPRGLSGLPGQKGEKGEAGEGFPGAAGRTGDPGDRGPRGPPGEQGAKGDRGTPGQDGERGEKGERGPPGFQGLKGSPGQNGLPGPSGPTGPAGGLGTRGDKGDQGAPGEPGKSALGLPGSKGDKGDRGPTGPEGSKGSRGDQGEKGERGPSGFGIPGQPGAKGEPGERGNLGLAGKTGQKGEPGESGQNGEPGKTGAPGQIGLRGKEGERGEKGDEGTPGESGIPGKNGERGLRGLPGQRGLPGEKGDAGDPGESGRNGSPGAPGTKGDRGDPGTQGPQGPQGKPGTVESVVAGAKGDKGDDGDPGEHGMKGAKGEAGANGVPGERGLEGLRGPAGPRGETGDRGAPGEKGERGAPGIDGRNGLDGKPGQPGTPGQRGDAGKQGDPGRDGLPGLRGDQGPLGPIGPVGPPGIPGKQGEDGKPGLNGKNGEDGNPGEDGRKGDKGDVGPAGRDGRDGQKGTQGEPGSVGPSGPPGVPGNPGPIGPPGQGIPGLAGQPGSKGDRGEQGAKGEQGRPGEMGTKGDPGSAANVEKSLGIFGIKISSLKDLIDTFDDGSGRPISTQMKLKGETGPPGDKGAPGRDGTVGFPGERGQKGEKGDLGPAGPQGPPGRAIGERGPEGPPGKTGDPGKPGIPGIPGKAGESGEQGKPGEKGDKGERGERGDNGKDGPRGSVGPPGPKGEVVEIIATGLPGERGLTGPRGVKGDPGADGEKGAKGDKGVDGPKGDRGDTGEKGRDGAPGPVGERGLAGPEGKPGLPGFPGVLGRPGNPGEPGQQGPPGIQGSPGIKGSSGEPGPSIRGQPGPQGISGPPGLPGPPGLMGPQGPPGVQGLSGESGKPGVPGRDGSPGKNGELGLPGKMGMPGPQGPVGIKGEAGDSGTPGEFVVGTPGAKGDKGAPGDQAGGIPGEPGTKGDRGLPGPRGEKGEVGRKGDTGDPGEDGSKGSSGPRGEKGETGVGLPGPAGQTGPPGLKGDVGLPGPPGPPGLQGIAGIPGQPGLRGEVGQPGPLGQPGERGLQGFAGREGNVGPQGPPGASGAMGPAGPSGVKGDKGDSGIGQLGPRGERGDPGPRGEDGRPGLEGDRGPLGLPGNRGERGDKGDPGPLGTKGDKGETLTIEGPSGPRGNKGEMGDRGIKGSEGEKGDKGDQGLHGEKGVKGEQGDKGATGFVGARGPGGQKGETGAFGEPGESGMPGKDGIPGMRGEKGEPGIFGLKGIKGDRGMKGICGQDGEKGDKGDTGMPGRHGLPGRKGDSGESGIPGHPGLPGKEGLVGAKGDRGMEGLQGAKGDQGEKGDRGSVGMVGLAGPRGVDGLAGPPGPIGPAGSKGPEGLQGQKGERGPPGESTIGPRGIPGIPGERGEQGMIGTDGTKGEKGSPGMVEEEVRNFVRQEMSHHCACGGFLSNYPSPPSYPSNPRLVPVPALKFSHIEEDDGKELKVVVNTNDPEYEHVYTVEDYKEDLDEDGTESSLLADDVTIPTEPDTNERRKRDVANQDICTFPMEEGDCAKYTLKWYYNHVVGECRPFVYSGCGGNLNRFDEKEQCEQRCDHRKAAAKTQQIGS</sequence>
<keyword evidence="4" id="KW-0677">Repeat</keyword>
<feature type="region of interest" description="Disordered" evidence="8">
    <location>
        <begin position="2764"/>
        <end position="2912"/>
    </location>
</feature>
<keyword evidence="12" id="KW-1185">Reference proteome</keyword>
<dbReference type="PANTHER" id="PTHR37456:SF6">
    <property type="entry name" value="COLLAGEN ALPHA-1(XXIII) CHAIN-LIKE ISOFORM X2"/>
    <property type="match status" value="1"/>
</dbReference>
<dbReference type="Gene3D" id="2.60.40.10">
    <property type="entry name" value="Immunoglobulins"/>
    <property type="match status" value="10"/>
</dbReference>
<keyword evidence="3" id="KW-0272">Extracellular matrix</keyword>
<dbReference type="InterPro" id="IPR002035">
    <property type="entry name" value="VWF_A"/>
</dbReference>
<dbReference type="InterPro" id="IPR002223">
    <property type="entry name" value="Kunitz_BPTI"/>
</dbReference>
<dbReference type="PRINTS" id="PR00453">
    <property type="entry name" value="VWFADOMAIN"/>
</dbReference>
<keyword evidence="7" id="KW-0325">Glycoprotein</keyword>
<feature type="compositionally biased region" description="Pro residues" evidence="8">
    <location>
        <begin position="2351"/>
        <end position="2365"/>
    </location>
</feature>
<feature type="compositionally biased region" description="Low complexity" evidence="8">
    <location>
        <begin position="1816"/>
        <end position="1830"/>
    </location>
</feature>
<feature type="compositionally biased region" description="Basic and acidic residues" evidence="8">
    <location>
        <begin position="1883"/>
        <end position="1896"/>
    </location>
</feature>
<evidence type="ECO:0000256" key="7">
    <source>
        <dbReference type="ARBA" id="ARBA00023180"/>
    </source>
</evidence>
<evidence type="ECO:0000256" key="3">
    <source>
        <dbReference type="ARBA" id="ARBA00022530"/>
    </source>
</evidence>
<evidence type="ECO:0000313" key="14">
    <source>
        <dbReference type="Xenbase" id="XB-GENE-22068292"/>
    </source>
</evidence>
<evidence type="ECO:0000256" key="4">
    <source>
        <dbReference type="ARBA" id="ARBA00022737"/>
    </source>
</evidence>
<dbReference type="InterPro" id="IPR036465">
    <property type="entry name" value="vWFA_dom_sf"/>
</dbReference>
<dbReference type="GO" id="GO:0005587">
    <property type="term" value="C:collagen type IV trimer"/>
    <property type="evidence" value="ECO:0000318"/>
    <property type="project" value="GO_Central"/>
</dbReference>
<feature type="compositionally biased region" description="Low complexity" evidence="8">
    <location>
        <begin position="2524"/>
        <end position="2536"/>
    </location>
</feature>
<feature type="compositionally biased region" description="Basic and acidic residues" evidence="8">
    <location>
        <begin position="2662"/>
        <end position="2698"/>
    </location>
</feature>
<dbReference type="InterPro" id="IPR050938">
    <property type="entry name" value="Collagen_Structural_Proteins"/>
</dbReference>
<dbReference type="Pfam" id="PF01391">
    <property type="entry name" value="Collagen"/>
    <property type="match status" value="13"/>
</dbReference>
<dbReference type="Pfam" id="PF00092">
    <property type="entry name" value="VWA"/>
    <property type="match status" value="2"/>
</dbReference>
<dbReference type="InterPro" id="IPR013783">
    <property type="entry name" value="Ig-like_fold"/>
</dbReference>
<feature type="compositionally biased region" description="Pro residues" evidence="8">
    <location>
        <begin position="1367"/>
        <end position="1378"/>
    </location>
</feature>
<accession>A0A8J0V7W9</accession>
<evidence type="ECO:0000313" key="13">
    <source>
        <dbReference type="RefSeq" id="XP_018114573.1"/>
    </source>
</evidence>
<evidence type="ECO:0000256" key="1">
    <source>
        <dbReference type="ARBA" id="ARBA00004498"/>
    </source>
</evidence>
<dbReference type="InterPro" id="IPR036880">
    <property type="entry name" value="Kunitz_BPTI_sf"/>
</dbReference>
<dbReference type="FunFam" id="2.60.40.10:FF:001333">
    <property type="entry name" value="collagen alpha-1(VII) chain isoform X2"/>
    <property type="match status" value="1"/>
</dbReference>
<dbReference type="InterPro" id="IPR036116">
    <property type="entry name" value="FN3_sf"/>
</dbReference>
<feature type="compositionally biased region" description="Basic and acidic residues" evidence="8">
    <location>
        <begin position="1747"/>
        <end position="1759"/>
    </location>
</feature>
<feature type="compositionally biased region" description="Basic and acidic residues" evidence="8">
    <location>
        <begin position="1589"/>
        <end position="1608"/>
    </location>
</feature>
<feature type="compositionally biased region" description="Low complexity" evidence="8">
    <location>
        <begin position="2570"/>
        <end position="2582"/>
    </location>
</feature>
<dbReference type="RefSeq" id="XP_018114573.1">
    <property type="nucleotide sequence ID" value="XM_018259084.2"/>
</dbReference>
<feature type="compositionally biased region" description="Low complexity" evidence="8">
    <location>
        <begin position="2306"/>
        <end position="2331"/>
    </location>
</feature>
<feature type="domain" description="Fibronectin type-III" evidence="10">
    <location>
        <begin position="689"/>
        <end position="766"/>
    </location>
</feature>
<feature type="compositionally biased region" description="Basic and acidic residues" evidence="8">
    <location>
        <begin position="2250"/>
        <end position="2277"/>
    </location>
</feature>
<organism evidence="12 13">
    <name type="scientific">Xenopus laevis</name>
    <name type="common">African clawed frog</name>
    <dbReference type="NCBI Taxonomy" id="8355"/>
    <lineage>
        <taxon>Eukaryota</taxon>
        <taxon>Metazoa</taxon>
        <taxon>Chordata</taxon>
        <taxon>Craniata</taxon>
        <taxon>Vertebrata</taxon>
        <taxon>Euteleostomi</taxon>
        <taxon>Amphibia</taxon>
        <taxon>Batrachia</taxon>
        <taxon>Anura</taxon>
        <taxon>Pipoidea</taxon>
        <taxon>Pipidae</taxon>
        <taxon>Xenopodinae</taxon>
        <taxon>Xenopus</taxon>
        <taxon>Xenopus</taxon>
    </lineage>
</organism>
<dbReference type="GeneID" id="108714669"/>
<feature type="compositionally biased region" description="Low complexity" evidence="8">
    <location>
        <begin position="2881"/>
        <end position="2890"/>
    </location>
</feature>
<feature type="compositionally biased region" description="Basic and acidic residues" evidence="8">
    <location>
        <begin position="1507"/>
        <end position="1516"/>
    </location>
</feature>
<dbReference type="CDD" id="cd00063">
    <property type="entry name" value="FN3"/>
    <property type="match status" value="10"/>
</dbReference>
<evidence type="ECO:0000256" key="9">
    <source>
        <dbReference type="SAM" id="SignalP"/>
    </source>
</evidence>
<feature type="compositionally biased region" description="Low complexity" evidence="8">
    <location>
        <begin position="2392"/>
        <end position="2402"/>
    </location>
</feature>
<dbReference type="Gene3D" id="4.10.410.10">
    <property type="entry name" value="Pancreatic trypsin inhibitor Kunitz domain"/>
    <property type="match status" value="1"/>
</dbReference>
<feature type="compositionally biased region" description="Gly residues" evidence="8">
    <location>
        <begin position="2706"/>
        <end position="2715"/>
    </location>
</feature>
<feature type="compositionally biased region" description="Low complexity" evidence="8">
    <location>
        <begin position="1495"/>
        <end position="1505"/>
    </location>
</feature>
<feature type="domain" description="Fibronectin type-III" evidence="10">
    <location>
        <begin position="504"/>
        <end position="582"/>
    </location>
</feature>
<feature type="compositionally biased region" description="Low complexity" evidence="8">
    <location>
        <begin position="1477"/>
        <end position="1486"/>
    </location>
</feature>
<dbReference type="Pfam" id="PF00014">
    <property type="entry name" value="Kunitz_BPTI"/>
    <property type="match status" value="1"/>
</dbReference>
<feature type="domain" description="Fibronectin type-III" evidence="10">
    <location>
        <begin position="325"/>
        <end position="406"/>
    </location>
</feature>
<feature type="domain" description="VWFA" evidence="11">
    <location>
        <begin position="33"/>
        <end position="213"/>
    </location>
</feature>
<feature type="compositionally biased region" description="Basic and acidic residues" evidence="8">
    <location>
        <begin position="2599"/>
        <end position="2620"/>
    </location>
</feature>
<feature type="domain" description="Fibronectin type-III" evidence="10">
    <location>
        <begin position="229"/>
        <end position="315"/>
    </location>
</feature>
<dbReference type="Xenbase" id="XB-GENE-22068292">
    <property type="gene designation" value="col7a1.L"/>
</dbReference>
<dbReference type="CDD" id="cd01450">
    <property type="entry name" value="vWFA_subfamily_ECM"/>
    <property type="match status" value="1"/>
</dbReference>
<feature type="compositionally biased region" description="Basic and acidic residues" evidence="8">
    <location>
        <begin position="1979"/>
        <end position="2000"/>
    </location>
</feature>
<dbReference type="GO" id="GO:0031012">
    <property type="term" value="C:extracellular matrix"/>
    <property type="evidence" value="ECO:0000318"/>
    <property type="project" value="GO_Central"/>
</dbReference>
<keyword evidence="2" id="KW-0964">Secreted</keyword>
<dbReference type="GO" id="GO:0004867">
    <property type="term" value="F:serine-type endopeptidase inhibitor activity"/>
    <property type="evidence" value="ECO:0007669"/>
    <property type="project" value="InterPro"/>
</dbReference>
<feature type="region of interest" description="Disordered" evidence="8">
    <location>
        <begin position="2095"/>
        <end position="2740"/>
    </location>
</feature>
<dbReference type="InterPro" id="IPR020901">
    <property type="entry name" value="Prtase_inh_Kunz-CS"/>
</dbReference>
<dbReference type="SMART" id="SM00060">
    <property type="entry name" value="FN3"/>
    <property type="match status" value="10"/>
</dbReference>
<evidence type="ECO:0000256" key="5">
    <source>
        <dbReference type="ARBA" id="ARBA00023119"/>
    </source>
</evidence>
<keyword evidence="9" id="KW-0732">Signal</keyword>
<feature type="domain" description="Fibronectin type-III" evidence="10">
    <location>
        <begin position="959"/>
        <end position="1037"/>
    </location>
</feature>
<dbReference type="SUPFAM" id="SSF57362">
    <property type="entry name" value="BPTI-like"/>
    <property type="match status" value="1"/>
</dbReference>
<feature type="compositionally biased region" description="Basic and acidic residues" evidence="8">
    <location>
        <begin position="2042"/>
        <end position="2056"/>
    </location>
</feature>
<dbReference type="PRINTS" id="PR00759">
    <property type="entry name" value="BASICPTASE"/>
</dbReference>
<dbReference type="Gene3D" id="3.40.50.410">
    <property type="entry name" value="von Willebrand factor, type A domain"/>
    <property type="match status" value="2"/>
</dbReference>
<dbReference type="SUPFAM" id="SSF53300">
    <property type="entry name" value="vWA-like"/>
    <property type="match status" value="2"/>
</dbReference>
<gene>
    <name evidence="14" type="primary">col7a1.L</name>
    <name evidence="13" type="synonym">LOC108714669</name>
</gene>
<dbReference type="FunFam" id="4.10.410.10:FF:000020">
    <property type="entry name" value="Collagen, type VI, alpha 3"/>
    <property type="match status" value="1"/>
</dbReference>
<evidence type="ECO:0000313" key="12">
    <source>
        <dbReference type="Proteomes" id="UP000186698"/>
    </source>
</evidence>
<feature type="domain" description="Fibronectin type-III" evidence="10">
    <location>
        <begin position="416"/>
        <end position="493"/>
    </location>
</feature>
<dbReference type="KEGG" id="xla:108714669"/>
<dbReference type="FunFam" id="3.40.50.410:FF:000001">
    <property type="entry name" value="Collagen, type XII, alpha 1"/>
    <property type="match status" value="1"/>
</dbReference>
<dbReference type="SUPFAM" id="SSF49265">
    <property type="entry name" value="Fibronectin type III"/>
    <property type="match status" value="7"/>
</dbReference>
<dbReference type="SMART" id="SM00327">
    <property type="entry name" value="VWA"/>
    <property type="match status" value="2"/>
</dbReference>
<dbReference type="Proteomes" id="UP000186698">
    <property type="component" value="Chromosome 4L"/>
</dbReference>
<feature type="compositionally biased region" description="Basic and acidic residues" evidence="8">
    <location>
        <begin position="1922"/>
        <end position="1931"/>
    </location>
</feature>
<feature type="domain" description="VWFA" evidence="11">
    <location>
        <begin position="1142"/>
        <end position="1322"/>
    </location>
</feature>
<evidence type="ECO:0000256" key="6">
    <source>
        <dbReference type="ARBA" id="ARBA00023157"/>
    </source>
</evidence>
<feature type="compositionally biased region" description="Low complexity" evidence="8">
    <location>
        <begin position="1524"/>
        <end position="1537"/>
    </location>
</feature>
<dbReference type="OrthoDB" id="196393at2759"/>
<feature type="domain" description="Fibronectin type-III" evidence="10">
    <location>
        <begin position="1050"/>
        <end position="1127"/>
    </location>
</feature>
<dbReference type="CTD" id="108714669"/>
<name>A0A8J0V7W9_XENLA</name>
<keyword evidence="6" id="KW-1015">Disulfide bond</keyword>
<evidence type="ECO:0000259" key="10">
    <source>
        <dbReference type="SMART" id="SM00060"/>
    </source>
</evidence>
<dbReference type="CDD" id="cd22627">
    <property type="entry name" value="Kunitz_collagen_alpha1_VII"/>
    <property type="match status" value="1"/>
</dbReference>
<dbReference type="FunFam" id="2.60.40.10:FF:000307">
    <property type="entry name" value="collagen alpha-1(VII) chain isoform X1"/>
    <property type="match status" value="6"/>
</dbReference>
<feature type="chain" id="PRO_5035286614" evidence="9">
    <location>
        <begin position="24"/>
        <end position="3094"/>
    </location>
</feature>
<feature type="region of interest" description="Disordered" evidence="8">
    <location>
        <begin position="1335"/>
        <end position="2071"/>
    </location>
</feature>
<dbReference type="AGR" id="Xenbase:XB-GENE-22068292"/>